<sequence>MACERRCDIRSGPPCNKCKRLKQQCTLFFRQGGMTAKWSDQLNTPRKAHLLDNDTDSLKNMLTRAPLSRVGLVSYLGAAPSGLHLLVSSKDNMTGMVHYPLPQGAYDAEINQKRIDILHQVDAFELPPKSLRDELVDLFFKWVAPIIPVINKTQFMRRYHNIKNPPSLLLQQAVLLAGSKVCTNSQLIDANHPTAPRGLAFYKRAKALYDANYEGNRVIVIQALVLVGWYCAEDITQDAFYWTSLATKRAYSIGMHRNGDNLNKNQKKLWKRIWWTLFTRDRSIAVTRRRPVSISTGDYDVESICKDDFIESDNGVSGDPLHVQFFLQYVKICKITGYVLSQCYSVEGSTEPANPGDCGKALTDWLQNCPPELFWGETKHNFWSALLHGNYYSQIEARKT</sequence>
<dbReference type="SMART" id="SM00906">
    <property type="entry name" value="Fungal_trans"/>
    <property type="match status" value="1"/>
</dbReference>
<evidence type="ECO:0000256" key="2">
    <source>
        <dbReference type="ARBA" id="ARBA00023015"/>
    </source>
</evidence>
<dbReference type="GO" id="GO:0008270">
    <property type="term" value="F:zinc ion binding"/>
    <property type="evidence" value="ECO:0007669"/>
    <property type="project" value="InterPro"/>
</dbReference>
<evidence type="ECO:0000313" key="8">
    <source>
        <dbReference type="Proteomes" id="UP000054321"/>
    </source>
</evidence>
<evidence type="ECO:0000256" key="3">
    <source>
        <dbReference type="ARBA" id="ARBA00023125"/>
    </source>
</evidence>
<organism evidence="7 8">
    <name type="scientific">Oidiodendron maius (strain Zn)</name>
    <dbReference type="NCBI Taxonomy" id="913774"/>
    <lineage>
        <taxon>Eukaryota</taxon>
        <taxon>Fungi</taxon>
        <taxon>Dikarya</taxon>
        <taxon>Ascomycota</taxon>
        <taxon>Pezizomycotina</taxon>
        <taxon>Leotiomycetes</taxon>
        <taxon>Leotiomycetes incertae sedis</taxon>
        <taxon>Myxotrichaceae</taxon>
        <taxon>Oidiodendron</taxon>
    </lineage>
</organism>
<dbReference type="PANTHER" id="PTHR47171:SF3">
    <property type="entry name" value="FARA-RELATED"/>
    <property type="match status" value="1"/>
</dbReference>
<evidence type="ECO:0000259" key="6">
    <source>
        <dbReference type="SMART" id="SM00906"/>
    </source>
</evidence>
<keyword evidence="5" id="KW-0539">Nucleus</keyword>
<dbReference type="InterPro" id="IPR007219">
    <property type="entry name" value="XnlR_reg_dom"/>
</dbReference>
<dbReference type="GO" id="GO:0006351">
    <property type="term" value="P:DNA-templated transcription"/>
    <property type="evidence" value="ECO:0007669"/>
    <property type="project" value="InterPro"/>
</dbReference>
<dbReference type="HOGENOM" id="CLU_035246_0_0_1"/>
<reference evidence="7 8" key="1">
    <citation type="submission" date="2014-04" db="EMBL/GenBank/DDBJ databases">
        <authorList>
            <consortium name="DOE Joint Genome Institute"/>
            <person name="Kuo A."/>
            <person name="Martino E."/>
            <person name="Perotto S."/>
            <person name="Kohler A."/>
            <person name="Nagy L.G."/>
            <person name="Floudas D."/>
            <person name="Copeland A."/>
            <person name="Barry K.W."/>
            <person name="Cichocki N."/>
            <person name="Veneault-Fourrey C."/>
            <person name="LaButti K."/>
            <person name="Lindquist E.A."/>
            <person name="Lipzen A."/>
            <person name="Lundell T."/>
            <person name="Morin E."/>
            <person name="Murat C."/>
            <person name="Sun H."/>
            <person name="Tunlid A."/>
            <person name="Henrissat B."/>
            <person name="Grigoriev I.V."/>
            <person name="Hibbett D.S."/>
            <person name="Martin F."/>
            <person name="Nordberg H.P."/>
            <person name="Cantor M.N."/>
            <person name="Hua S.X."/>
        </authorList>
    </citation>
    <scope>NUCLEOTIDE SEQUENCE [LARGE SCALE GENOMIC DNA]</scope>
    <source>
        <strain evidence="7 8">Zn</strain>
    </source>
</reference>
<name>A0A0C3C3Q7_OIDMZ</name>
<proteinExistence type="predicted"/>
<accession>A0A0C3C3Q7</accession>
<dbReference type="Pfam" id="PF04082">
    <property type="entry name" value="Fungal_trans"/>
    <property type="match status" value="1"/>
</dbReference>
<evidence type="ECO:0000256" key="4">
    <source>
        <dbReference type="ARBA" id="ARBA00023163"/>
    </source>
</evidence>
<feature type="domain" description="Xylanolytic transcriptional activator regulatory" evidence="6">
    <location>
        <begin position="239"/>
        <end position="310"/>
    </location>
</feature>
<dbReference type="PANTHER" id="PTHR47171">
    <property type="entry name" value="FARA-RELATED"/>
    <property type="match status" value="1"/>
</dbReference>
<keyword evidence="4" id="KW-0804">Transcription</keyword>
<dbReference type="GO" id="GO:0003677">
    <property type="term" value="F:DNA binding"/>
    <property type="evidence" value="ECO:0007669"/>
    <property type="project" value="UniProtKB-KW"/>
</dbReference>
<dbReference type="OrthoDB" id="5121955at2759"/>
<evidence type="ECO:0000256" key="5">
    <source>
        <dbReference type="ARBA" id="ARBA00023242"/>
    </source>
</evidence>
<keyword evidence="3" id="KW-0238">DNA-binding</keyword>
<gene>
    <name evidence="7" type="ORF">OIDMADRAFT_35628</name>
</gene>
<keyword evidence="1" id="KW-0862">Zinc</keyword>
<keyword evidence="8" id="KW-1185">Reference proteome</keyword>
<evidence type="ECO:0000313" key="7">
    <source>
        <dbReference type="EMBL" id="KIM93518.1"/>
    </source>
</evidence>
<dbReference type="InParanoid" id="A0A0C3C3Q7"/>
<dbReference type="AlphaFoldDB" id="A0A0C3C3Q7"/>
<dbReference type="CDD" id="cd12148">
    <property type="entry name" value="fungal_TF_MHR"/>
    <property type="match status" value="1"/>
</dbReference>
<evidence type="ECO:0000256" key="1">
    <source>
        <dbReference type="ARBA" id="ARBA00022833"/>
    </source>
</evidence>
<dbReference type="EMBL" id="KN832894">
    <property type="protein sequence ID" value="KIM93518.1"/>
    <property type="molecule type" value="Genomic_DNA"/>
</dbReference>
<dbReference type="InterPro" id="IPR052073">
    <property type="entry name" value="Amide_Lactam_Regulators"/>
</dbReference>
<reference evidence="8" key="2">
    <citation type="submission" date="2015-01" db="EMBL/GenBank/DDBJ databases">
        <title>Evolutionary Origins and Diversification of the Mycorrhizal Mutualists.</title>
        <authorList>
            <consortium name="DOE Joint Genome Institute"/>
            <consortium name="Mycorrhizal Genomics Consortium"/>
            <person name="Kohler A."/>
            <person name="Kuo A."/>
            <person name="Nagy L.G."/>
            <person name="Floudas D."/>
            <person name="Copeland A."/>
            <person name="Barry K.W."/>
            <person name="Cichocki N."/>
            <person name="Veneault-Fourrey C."/>
            <person name="LaButti K."/>
            <person name="Lindquist E.A."/>
            <person name="Lipzen A."/>
            <person name="Lundell T."/>
            <person name="Morin E."/>
            <person name="Murat C."/>
            <person name="Riley R."/>
            <person name="Ohm R."/>
            <person name="Sun H."/>
            <person name="Tunlid A."/>
            <person name="Henrissat B."/>
            <person name="Grigoriev I.V."/>
            <person name="Hibbett D.S."/>
            <person name="Martin F."/>
        </authorList>
    </citation>
    <scope>NUCLEOTIDE SEQUENCE [LARGE SCALE GENOMIC DNA]</scope>
    <source>
        <strain evidence="8">Zn</strain>
    </source>
</reference>
<dbReference type="Proteomes" id="UP000054321">
    <property type="component" value="Unassembled WGS sequence"/>
</dbReference>
<keyword evidence="2" id="KW-0805">Transcription regulation</keyword>
<protein>
    <recommendedName>
        <fullName evidence="6">Xylanolytic transcriptional activator regulatory domain-containing protein</fullName>
    </recommendedName>
</protein>
<dbReference type="STRING" id="913774.A0A0C3C3Q7"/>